<evidence type="ECO:0000256" key="1">
    <source>
        <dbReference type="ARBA" id="ARBA00001946"/>
    </source>
</evidence>
<evidence type="ECO:0000259" key="7">
    <source>
        <dbReference type="Pfam" id="PF01648"/>
    </source>
</evidence>
<proteinExistence type="inferred from homology"/>
<dbReference type="GO" id="GO:0006633">
    <property type="term" value="P:fatty acid biosynthetic process"/>
    <property type="evidence" value="ECO:0007669"/>
    <property type="project" value="InterPro"/>
</dbReference>
<dbReference type="InterPro" id="IPR055066">
    <property type="entry name" value="AASDHPPT_N"/>
</dbReference>
<dbReference type="GO" id="GO:0008897">
    <property type="term" value="F:holo-[acyl-carrier-protein] synthase activity"/>
    <property type="evidence" value="ECO:0007669"/>
    <property type="project" value="InterPro"/>
</dbReference>
<dbReference type="InterPro" id="IPR004568">
    <property type="entry name" value="Ppantetheine-prot_Trfase_dom"/>
</dbReference>
<evidence type="ECO:0000256" key="3">
    <source>
        <dbReference type="ARBA" id="ARBA00022679"/>
    </source>
</evidence>
<keyword evidence="3 9" id="KW-0808">Transferase</keyword>
<keyword evidence="6" id="KW-0045">Antibiotic biosynthesis</keyword>
<dbReference type="RefSeq" id="WP_051891636.1">
    <property type="nucleotide sequence ID" value="NZ_JAZBNI010000001.1"/>
</dbReference>
<dbReference type="PANTHER" id="PTHR12215">
    <property type="entry name" value="PHOSPHOPANTETHEINE TRANSFERASE"/>
    <property type="match status" value="1"/>
</dbReference>
<dbReference type="Gene3D" id="3.90.470.20">
    <property type="entry name" value="4'-phosphopantetheinyl transferase domain"/>
    <property type="match status" value="2"/>
</dbReference>
<dbReference type="GO" id="GO:0005829">
    <property type="term" value="C:cytosol"/>
    <property type="evidence" value="ECO:0007669"/>
    <property type="project" value="TreeGrafter"/>
</dbReference>
<sequence>MYHSKLTAFISNEKKNRLQKFHYKEDYKRGLLGDILARYLISTNFNIAPCTIEFANNSYGKPFIKNLPNAFFNVSHSGNYVFCGVSNTEIGVDIEKHHLLDLNLAQHIFSSEEYKDLITLSDKDQLDYFFKLWTLKEAYIKYLGIGLSTPLQSFSFKIMDGTIHFHGNHCDILSFLSTHLEGQYSLACCSTEAIEANAIELLSLQTIITSFNNKMVYES</sequence>
<comment type="cofactor">
    <cofactor evidence="1">
        <name>Mg(2+)</name>
        <dbReference type="ChEBI" id="CHEBI:18420"/>
    </cofactor>
</comment>
<organism evidence="9 10">
    <name type="scientific">Lysinibacillus fusiformis</name>
    <dbReference type="NCBI Taxonomy" id="28031"/>
    <lineage>
        <taxon>Bacteria</taxon>
        <taxon>Bacillati</taxon>
        <taxon>Bacillota</taxon>
        <taxon>Bacilli</taxon>
        <taxon>Bacillales</taxon>
        <taxon>Bacillaceae</taxon>
        <taxon>Lysinibacillus</taxon>
    </lineage>
</organism>
<feature type="domain" description="4'-phosphopantetheinyl transferase" evidence="7">
    <location>
        <begin position="90"/>
        <end position="189"/>
    </location>
</feature>
<gene>
    <name evidence="9" type="ORF">CRI88_07995</name>
</gene>
<keyword evidence="5" id="KW-0460">Magnesium</keyword>
<dbReference type="PANTHER" id="PTHR12215:SF10">
    <property type="entry name" value="L-AMINOADIPATE-SEMIALDEHYDE DEHYDROGENASE-PHOSPHOPANTETHEINYL TRANSFERASE"/>
    <property type="match status" value="1"/>
</dbReference>
<dbReference type="NCBIfam" id="TIGR00556">
    <property type="entry name" value="pantethn_trn"/>
    <property type="match status" value="1"/>
</dbReference>
<dbReference type="GO" id="GO:0017000">
    <property type="term" value="P:antibiotic biosynthetic process"/>
    <property type="evidence" value="ECO:0007669"/>
    <property type="project" value="UniProtKB-KW"/>
</dbReference>
<dbReference type="Pfam" id="PF01648">
    <property type="entry name" value="ACPS"/>
    <property type="match status" value="1"/>
</dbReference>
<feature type="domain" description="4'-phosphopantetheinyl transferase N-terminal" evidence="8">
    <location>
        <begin position="6"/>
        <end position="82"/>
    </location>
</feature>
<evidence type="ECO:0000256" key="2">
    <source>
        <dbReference type="ARBA" id="ARBA00010990"/>
    </source>
</evidence>
<dbReference type="InterPro" id="IPR008278">
    <property type="entry name" value="4-PPantetheinyl_Trfase_dom"/>
</dbReference>
<keyword evidence="4" id="KW-0479">Metal-binding</keyword>
<evidence type="ECO:0000313" key="10">
    <source>
        <dbReference type="Proteomes" id="UP000234956"/>
    </source>
</evidence>
<evidence type="ECO:0000313" key="9">
    <source>
        <dbReference type="EMBL" id="PKU52295.1"/>
    </source>
</evidence>
<dbReference type="GO" id="GO:0019878">
    <property type="term" value="P:lysine biosynthetic process via aminoadipic acid"/>
    <property type="evidence" value="ECO:0007669"/>
    <property type="project" value="TreeGrafter"/>
</dbReference>
<reference evidence="9 10" key="1">
    <citation type="submission" date="2017-10" db="EMBL/GenBank/DDBJ databases">
        <title>Draft genome of Lysinibacillus fusiformis strain Juneja, a laboratory-derived pathogen of Drosophila melanogaster.</title>
        <authorList>
            <person name="Smith B.R."/>
            <person name="Unckless R.L."/>
        </authorList>
    </citation>
    <scope>NUCLEOTIDE SEQUENCE [LARGE SCALE GENOMIC DNA]</scope>
    <source>
        <strain evidence="9 10">Juneja</strain>
    </source>
</reference>
<comment type="caution">
    <text evidence="9">The sequence shown here is derived from an EMBL/GenBank/DDBJ whole genome shotgun (WGS) entry which is preliminary data.</text>
</comment>
<evidence type="ECO:0000256" key="6">
    <source>
        <dbReference type="ARBA" id="ARBA00023194"/>
    </source>
</evidence>
<evidence type="ECO:0000256" key="4">
    <source>
        <dbReference type="ARBA" id="ARBA00022723"/>
    </source>
</evidence>
<comment type="similarity">
    <text evidence="2">Belongs to the P-Pant transferase superfamily. Gsp/Sfp/HetI/AcpT family.</text>
</comment>
<dbReference type="Proteomes" id="UP000234956">
    <property type="component" value="Unassembled WGS sequence"/>
</dbReference>
<evidence type="ECO:0000256" key="5">
    <source>
        <dbReference type="ARBA" id="ARBA00022842"/>
    </source>
</evidence>
<dbReference type="AlphaFoldDB" id="A0A2I0V1W3"/>
<dbReference type="GO" id="GO:0000287">
    <property type="term" value="F:magnesium ion binding"/>
    <property type="evidence" value="ECO:0007669"/>
    <property type="project" value="InterPro"/>
</dbReference>
<evidence type="ECO:0000259" key="8">
    <source>
        <dbReference type="Pfam" id="PF22624"/>
    </source>
</evidence>
<dbReference type="EMBL" id="PDFK01000002">
    <property type="protein sequence ID" value="PKU52295.1"/>
    <property type="molecule type" value="Genomic_DNA"/>
</dbReference>
<protein>
    <submittedName>
        <fullName evidence="9">4'-phosphopantetheinyl transferase</fullName>
    </submittedName>
</protein>
<accession>A0A2I0V1W3</accession>
<name>A0A2I0V1W3_9BACI</name>
<dbReference type="SUPFAM" id="SSF56214">
    <property type="entry name" value="4'-phosphopantetheinyl transferase"/>
    <property type="match status" value="2"/>
</dbReference>
<dbReference type="InterPro" id="IPR037143">
    <property type="entry name" value="4-PPantetheinyl_Trfase_dom_sf"/>
</dbReference>
<dbReference type="Pfam" id="PF22624">
    <property type="entry name" value="AASDHPPT_N"/>
    <property type="match status" value="1"/>
</dbReference>
<dbReference type="InterPro" id="IPR050559">
    <property type="entry name" value="P-Pant_transferase_sf"/>
</dbReference>